<dbReference type="GO" id="GO:0005524">
    <property type="term" value="F:ATP binding"/>
    <property type="evidence" value="ECO:0007669"/>
    <property type="project" value="InterPro"/>
</dbReference>
<dbReference type="GO" id="GO:0004674">
    <property type="term" value="F:protein serine/threonine kinase activity"/>
    <property type="evidence" value="ECO:0007669"/>
    <property type="project" value="TreeGrafter"/>
</dbReference>
<dbReference type="SUPFAM" id="SSF52540">
    <property type="entry name" value="P-loop containing nucleoside triphosphate hydrolases"/>
    <property type="match status" value="1"/>
</dbReference>
<dbReference type="PANTHER" id="PTHR44167:SF24">
    <property type="entry name" value="SERINE_THREONINE-PROTEIN KINASE CHK2"/>
    <property type="match status" value="1"/>
</dbReference>
<comment type="caution">
    <text evidence="2">The sequence shown here is derived from an EMBL/GenBank/DDBJ whole genome shotgun (WGS) entry which is preliminary data.</text>
</comment>
<dbReference type="InterPro" id="IPR020635">
    <property type="entry name" value="Tyr_kinase_cat_dom"/>
</dbReference>
<dbReference type="GO" id="GO:0004713">
    <property type="term" value="F:protein tyrosine kinase activity"/>
    <property type="evidence" value="ECO:0007669"/>
    <property type="project" value="InterPro"/>
</dbReference>
<protein>
    <recommendedName>
        <fullName evidence="1">Protein kinase domain-containing protein</fullName>
    </recommendedName>
</protein>
<dbReference type="SMART" id="SM00219">
    <property type="entry name" value="TyrKc"/>
    <property type="match status" value="1"/>
</dbReference>
<dbReference type="GO" id="GO:0044773">
    <property type="term" value="P:mitotic DNA damage checkpoint signaling"/>
    <property type="evidence" value="ECO:0007669"/>
    <property type="project" value="TreeGrafter"/>
</dbReference>
<dbReference type="InterPro" id="IPR027417">
    <property type="entry name" value="P-loop_NTPase"/>
</dbReference>
<name>A0AAI9TEY6_PENTH</name>
<dbReference type="InterPro" id="IPR000719">
    <property type="entry name" value="Prot_kinase_dom"/>
</dbReference>
<accession>A0AAI9TEY6</accession>
<keyword evidence="3" id="KW-1185">Reference proteome</keyword>
<dbReference type="SUPFAM" id="SSF56112">
    <property type="entry name" value="Protein kinase-like (PK-like)"/>
    <property type="match status" value="1"/>
</dbReference>
<sequence length="543" mass="61479">METTSFGSGNNGLQIGVNGGHITASFARPETPPEPSSTVPFGRDLDFIDRGSLLDQVHEKCSLPASRIALVGLSRVGKSHLAIEYSYRIREASPETWVFWVNAGNEAHLEKSYREIAYRVKIPGRQDPKVDIYHLVYSWLQNKNCGKWILILDNIHDHLLPPLAVLPETPEGSIILTTRSKRTASTFANESNIILIEPTGKSQEKKQMTTGDTTDLNQKVDDLELESTVSESLRLQRDERLSETKRRVLENNGSESNRERIRQQMEMTKEDSRLDFNPKCAEIVGHGGFGEVFKEPGIIVGVGKPWVAVKRIFKRQTPSFAIEKDSIVREIVIAAELMKEQSQHFVEFFGWSEDDFYVYLAMEYVELGDLESSLGSPWSEEDTKLVVRQLLEGLARMHRQHIAHRDLRPQNIFLICRGPPCAKIGDFGISKRVPANSSTKYDTQYRTGGYCAPEVTKNKTEQYTEAVDLWSLGCIMYKMVVGEKLFQEDVHAVYEYDDTIRRLEGAISQKLSLDGTKLLKSLIVTNPADRPKAEEALSHTWFI</sequence>
<evidence type="ECO:0000259" key="1">
    <source>
        <dbReference type="PROSITE" id="PS50011"/>
    </source>
</evidence>
<dbReference type="Pfam" id="PF00069">
    <property type="entry name" value="Pkinase"/>
    <property type="match status" value="1"/>
</dbReference>
<organism evidence="2 3">
    <name type="scientific">Penicillium thymicola</name>
    <dbReference type="NCBI Taxonomy" id="293382"/>
    <lineage>
        <taxon>Eukaryota</taxon>
        <taxon>Fungi</taxon>
        <taxon>Dikarya</taxon>
        <taxon>Ascomycota</taxon>
        <taxon>Pezizomycotina</taxon>
        <taxon>Eurotiomycetes</taxon>
        <taxon>Eurotiomycetidae</taxon>
        <taxon>Eurotiales</taxon>
        <taxon>Aspergillaceae</taxon>
        <taxon>Penicillium</taxon>
    </lineage>
</organism>
<reference evidence="2" key="1">
    <citation type="submission" date="2015-06" db="EMBL/GenBank/DDBJ databases">
        <authorList>
            <person name="Nguyen H."/>
        </authorList>
    </citation>
    <scope>NUCLEOTIDE SEQUENCE</scope>
    <source>
        <strain evidence="2">DAOM 180753</strain>
    </source>
</reference>
<dbReference type="InterPro" id="IPR011009">
    <property type="entry name" value="Kinase-like_dom_sf"/>
</dbReference>
<dbReference type="Gene3D" id="3.40.50.300">
    <property type="entry name" value="P-loop containing nucleotide triphosphate hydrolases"/>
    <property type="match status" value="1"/>
</dbReference>
<evidence type="ECO:0000313" key="3">
    <source>
        <dbReference type="Proteomes" id="UP001227192"/>
    </source>
</evidence>
<dbReference type="EMBL" id="LACB01000241">
    <property type="protein sequence ID" value="KAJ9485888.1"/>
    <property type="molecule type" value="Genomic_DNA"/>
</dbReference>
<evidence type="ECO:0000313" key="2">
    <source>
        <dbReference type="EMBL" id="KAJ9485888.1"/>
    </source>
</evidence>
<dbReference type="Gene3D" id="1.10.510.10">
    <property type="entry name" value="Transferase(Phosphotransferase) domain 1"/>
    <property type="match status" value="1"/>
</dbReference>
<feature type="domain" description="Protein kinase" evidence="1">
    <location>
        <begin position="278"/>
        <end position="542"/>
    </location>
</feature>
<dbReference type="AlphaFoldDB" id="A0AAI9TEY6"/>
<dbReference type="PROSITE" id="PS50011">
    <property type="entry name" value="PROTEIN_KINASE_DOM"/>
    <property type="match status" value="1"/>
</dbReference>
<dbReference type="GO" id="GO:0005634">
    <property type="term" value="C:nucleus"/>
    <property type="evidence" value="ECO:0007669"/>
    <property type="project" value="TreeGrafter"/>
</dbReference>
<gene>
    <name evidence="2" type="ORF">VN97_g7463</name>
</gene>
<proteinExistence type="predicted"/>
<dbReference type="Proteomes" id="UP001227192">
    <property type="component" value="Unassembled WGS sequence"/>
</dbReference>
<dbReference type="PANTHER" id="PTHR44167">
    <property type="entry name" value="OVARIAN-SPECIFIC SERINE/THREONINE-PROTEIN KINASE LOK-RELATED"/>
    <property type="match status" value="1"/>
</dbReference>
<reference evidence="2" key="2">
    <citation type="journal article" date="2016" name="Fungal Biol.">
        <title>Ochratoxin A production by Penicillium thymicola.</title>
        <authorList>
            <person name="Nguyen H.D.T."/>
            <person name="McMullin D.R."/>
            <person name="Ponomareva E."/>
            <person name="Riley R."/>
            <person name="Pomraning K.R."/>
            <person name="Baker S.E."/>
            <person name="Seifert K.A."/>
        </authorList>
    </citation>
    <scope>NUCLEOTIDE SEQUENCE</scope>
    <source>
        <strain evidence="2">DAOM 180753</strain>
    </source>
</reference>